<evidence type="ECO:0000256" key="3">
    <source>
        <dbReference type="SAM" id="MobiDB-lite"/>
    </source>
</evidence>
<keyword evidence="6" id="KW-1185">Reference proteome</keyword>
<dbReference type="PROSITE" id="PS51155">
    <property type="entry name" value="CHIT_BIND_RR_2"/>
    <property type="match status" value="7"/>
</dbReference>
<keyword evidence="4" id="KW-0812">Transmembrane</keyword>
<keyword evidence="1 2" id="KW-0193">Cuticle</keyword>
<proteinExistence type="predicted"/>
<dbReference type="InterPro" id="IPR000618">
    <property type="entry name" value="Insect_cuticle"/>
</dbReference>
<feature type="region of interest" description="Disordered" evidence="3">
    <location>
        <begin position="849"/>
        <end position="896"/>
    </location>
</feature>
<dbReference type="InterPro" id="IPR031311">
    <property type="entry name" value="CHIT_BIND_RR_consensus"/>
</dbReference>
<reference evidence="5" key="2">
    <citation type="submission" date="2021-08" db="EMBL/GenBank/DDBJ databases">
        <authorList>
            <person name="Eriksson T."/>
        </authorList>
    </citation>
    <scope>NUCLEOTIDE SEQUENCE</scope>
    <source>
        <strain evidence="5">Stoneville</strain>
        <tissue evidence="5">Whole head</tissue>
    </source>
</reference>
<gene>
    <name evidence="5" type="ORF">GEV33_010524</name>
</gene>
<feature type="compositionally biased region" description="Basic and acidic residues" evidence="3">
    <location>
        <begin position="1"/>
        <end position="13"/>
    </location>
</feature>
<keyword evidence="4" id="KW-0472">Membrane</keyword>
<evidence type="ECO:0000313" key="5">
    <source>
        <dbReference type="EMBL" id="KAH0812267.1"/>
    </source>
</evidence>
<dbReference type="PANTHER" id="PTHR10380:SF218">
    <property type="entry name" value="ADULT CUTICLE PROTEIN 65AA-RELATED"/>
    <property type="match status" value="1"/>
</dbReference>
<feature type="compositionally biased region" description="Polar residues" evidence="3">
    <location>
        <begin position="934"/>
        <end position="954"/>
    </location>
</feature>
<evidence type="ECO:0000256" key="2">
    <source>
        <dbReference type="PROSITE-ProRule" id="PRU00497"/>
    </source>
</evidence>
<feature type="region of interest" description="Disordered" evidence="3">
    <location>
        <begin position="1408"/>
        <end position="1446"/>
    </location>
</feature>
<evidence type="ECO:0000313" key="6">
    <source>
        <dbReference type="Proteomes" id="UP000719412"/>
    </source>
</evidence>
<feature type="region of interest" description="Disordered" evidence="3">
    <location>
        <begin position="1496"/>
        <end position="1534"/>
    </location>
</feature>
<dbReference type="PRINTS" id="PR00947">
    <property type="entry name" value="CUTICLE"/>
</dbReference>
<reference evidence="5" key="1">
    <citation type="journal article" date="2020" name="J Insects Food Feed">
        <title>The yellow mealworm (Tenebrio molitor) genome: a resource for the emerging insects as food and feed industry.</title>
        <authorList>
            <person name="Eriksson T."/>
            <person name="Andere A."/>
            <person name="Kelstrup H."/>
            <person name="Emery V."/>
            <person name="Picard C."/>
        </authorList>
    </citation>
    <scope>NUCLEOTIDE SEQUENCE</scope>
    <source>
        <strain evidence="5">Stoneville</strain>
        <tissue evidence="5">Whole head</tissue>
    </source>
</reference>
<dbReference type="Pfam" id="PF00379">
    <property type="entry name" value="Chitin_bind_4"/>
    <property type="match status" value="6"/>
</dbReference>
<dbReference type="GO" id="GO:0008010">
    <property type="term" value="F:structural constituent of chitin-based larval cuticle"/>
    <property type="evidence" value="ECO:0007669"/>
    <property type="project" value="TreeGrafter"/>
</dbReference>
<feature type="compositionally biased region" description="Low complexity" evidence="3">
    <location>
        <begin position="858"/>
        <end position="893"/>
    </location>
</feature>
<feature type="transmembrane region" description="Helical" evidence="4">
    <location>
        <begin position="58"/>
        <end position="78"/>
    </location>
</feature>
<keyword evidence="4" id="KW-1133">Transmembrane helix</keyword>
<organism evidence="5 6">
    <name type="scientific">Tenebrio molitor</name>
    <name type="common">Yellow mealworm beetle</name>
    <dbReference type="NCBI Taxonomy" id="7067"/>
    <lineage>
        <taxon>Eukaryota</taxon>
        <taxon>Metazoa</taxon>
        <taxon>Ecdysozoa</taxon>
        <taxon>Arthropoda</taxon>
        <taxon>Hexapoda</taxon>
        <taxon>Insecta</taxon>
        <taxon>Pterygota</taxon>
        <taxon>Neoptera</taxon>
        <taxon>Endopterygota</taxon>
        <taxon>Coleoptera</taxon>
        <taxon>Polyphaga</taxon>
        <taxon>Cucujiformia</taxon>
        <taxon>Tenebrionidae</taxon>
        <taxon>Tenebrio</taxon>
    </lineage>
</organism>
<feature type="region of interest" description="Disordered" evidence="3">
    <location>
        <begin position="1"/>
        <end position="29"/>
    </location>
</feature>
<evidence type="ECO:0000256" key="1">
    <source>
        <dbReference type="ARBA" id="ARBA00022460"/>
    </source>
</evidence>
<feature type="region of interest" description="Disordered" evidence="3">
    <location>
        <begin position="108"/>
        <end position="127"/>
    </location>
</feature>
<feature type="region of interest" description="Disordered" evidence="3">
    <location>
        <begin position="923"/>
        <end position="1085"/>
    </location>
</feature>
<feature type="compositionally biased region" description="Gly residues" evidence="3">
    <location>
        <begin position="972"/>
        <end position="985"/>
    </location>
</feature>
<dbReference type="InterPro" id="IPR050468">
    <property type="entry name" value="Cuticle_Struct_Prot"/>
</dbReference>
<sequence length="1645" mass="182031">MVWKRDPSDAEVGRKRREEKKRRESGSWAESGATARMDFVSLHKNAMNLLKLVRKGELAILNYGMVFVLAVLLSVALARPQSRDGDAVVVSAENDNIGVGGYKFSYQTSNGLSSDEQGEVRNEGREDESIAVRGQFSYVGPDGVTYTVTYIADENGFQPQGAHIPHPVLSLAFSLLSILRVLSSIRVETIHKLVIQMAKVDRSNLTDDALPKWSSQLVADESGGSSRRRCGSGFSRVPRGCDTRATLAPLGVSNRGSSRATVPDGNLMVILVLVAVVAVASAAPQGGRDAQILRYENENIGVDGYKFSFETSDPITRQETGELTNAGTDNEAIIVRGEYSYVGPDGKSHTVTFVADENGYRPSVKTARKILYGQWGLKLRLFENHYISPALPISKLVPAAVMKVVILLCALVAASLAAPQQAGEAKIVRFENENIGVDGYKFSYETSDPISRSEAGELKNAGSEQEAVIVRGEYTYKLPDGKTHTVTFIADENGNNLIMNFYKTVDIRHKECDREALRRQPNQTTFIGCELCFLPGVIEDTEIIRALLLWYLPQALTPIYGRLRRVHTCVSTVLATFPGAWEKFLQNPPLRNCSSPVTTPAGELCKYLCPNFRRIPVVISRRSDDDFHSMKTKVKTIQGKQSDVRAIRSLLRETMWVCLFLGRKVMISEKRKWLIWLYFWQSSDYHRLGDVQRWLPDKNEVAGRSIKDIRRMRPRTNGTGLSAQSRETPKMKLVQKAFSFAVVTFLAVSCQKSADESRPYEFGFTIDGEQHRHEKKDVNGIIQGEFGFITADGIYHVTVYATDENGNFKILSMRNIRISARKWLKSVEELYGTHLLILALDGSPLPAGQKIADSPYKTQSQGQTQIQKQPQTQIQGQPQRQIQGQPQTQLQTTSRPRTTFAFTTQPTIKPACGGCGYVTTPKPRPGQLFPFQTPAFQQPSQQNNGFGGNSSPNYPGQGGANSFGQSGANNPGQGGANYPGQGGASYPGQAGPNYPNQGGANLPNRSGPTYPGQGPAAPTSPNSNYPNSPNSASNYPNSPNPGSNYPGAGFVNPGTNEINPSGPRKPLSQVTVSGGAIHVPGNPDIPIRDKYPGMVDGLPDGISEKDITDLLYKFNYTVGFHGHYEKGLKNGAKVGGYFVNGRDGVSRIVTYIADENGFRPKVKFVRLDLNSDEVPKEGTEKTFGLKNFEFVWRSLLNWRRKPRREAETLLRLFIDGRGTGAWVENSRANMAKSWTHQGPGRCLAPHHKEVPIARLTVLTQMSDLDDLDQPHYSSSGIVTSPARPLRHLTFRTGNIYLQVILAVAPSIEPTSDWNNPQSSQYHIQTDEGPERYFRYQTNSGQYRKEKRLDDGTVVGTYAWIDDNGFLRQRDYIADNAGYRILKTKNLFVGRETPIAQAIKSAKKVSPSAGTLVKTNSVPTPSPTPYVEIKQNSIPSSTPSPYQYSTTAAPPSTVSPIKNLYLPANTVSLEAPRTSAVPNPTTPAPFSINPWYYTSAPQYDAPRRDPYTSAPQYDSPKSDPYANAPQYDNPRRDPYPITFQNGPTYPIDNKGQTYTGNNLGNGYDPQYDYYDGVSVTNDGFRYYIPRAYHEEQTVDNDKKSGSFGYIDPFGIRRVIYYNAAPGTGFQHRKNNRYVGFDATPYDPRPY</sequence>
<feature type="compositionally biased region" description="Low complexity" evidence="3">
    <location>
        <begin position="1015"/>
        <end position="1049"/>
    </location>
</feature>
<name>A0A8J6HDV0_TENMO</name>
<dbReference type="EMBL" id="JABDTM020026188">
    <property type="protein sequence ID" value="KAH0812267.1"/>
    <property type="molecule type" value="Genomic_DNA"/>
</dbReference>
<dbReference type="PANTHER" id="PTHR10380">
    <property type="entry name" value="CUTICLE PROTEIN"/>
    <property type="match status" value="1"/>
</dbReference>
<feature type="compositionally biased region" description="Polar residues" evidence="3">
    <location>
        <begin position="994"/>
        <end position="1007"/>
    </location>
</feature>
<accession>A0A8J6HDV0</accession>
<feature type="compositionally biased region" description="Low complexity" evidence="3">
    <location>
        <begin position="1432"/>
        <end position="1446"/>
    </location>
</feature>
<evidence type="ECO:0000256" key="4">
    <source>
        <dbReference type="SAM" id="Phobius"/>
    </source>
</evidence>
<dbReference type="Proteomes" id="UP000719412">
    <property type="component" value="Unassembled WGS sequence"/>
</dbReference>
<feature type="compositionally biased region" description="Basic and acidic residues" evidence="3">
    <location>
        <begin position="118"/>
        <end position="127"/>
    </location>
</feature>
<protein>
    <submittedName>
        <fullName evidence="5">Uncharacterized protein</fullName>
    </submittedName>
</protein>
<comment type="caution">
    <text evidence="5">The sequence shown here is derived from an EMBL/GenBank/DDBJ whole genome shotgun (WGS) entry which is preliminary data.</text>
</comment>
<dbReference type="PROSITE" id="PS00233">
    <property type="entry name" value="CHIT_BIND_RR_1"/>
    <property type="match status" value="3"/>
</dbReference>
<dbReference type="GO" id="GO:0062129">
    <property type="term" value="C:chitin-based extracellular matrix"/>
    <property type="evidence" value="ECO:0007669"/>
    <property type="project" value="TreeGrafter"/>
</dbReference>